<dbReference type="GO" id="GO:0008081">
    <property type="term" value="F:phosphoric diester hydrolase activity"/>
    <property type="evidence" value="ECO:0007669"/>
    <property type="project" value="InterPro"/>
</dbReference>
<gene>
    <name evidence="1" type="ORF">PFICI_10480</name>
</gene>
<dbReference type="SUPFAM" id="SSF51695">
    <property type="entry name" value="PLC-like phosphodiesterases"/>
    <property type="match status" value="1"/>
</dbReference>
<dbReference type="KEGG" id="pfy:PFICI_10480"/>
<sequence>MRPLINDLNLETICLPRAHDAGLYEPAHYRRLGSLSTTITQEKTIFDQPTLGVRRFDLRPCIVNSNFVCGHYEYIKPAYVPGNVWDFTKTVGIDKDIFGGSIGWYSGGEGASVDDIVNQANQFTSKFPGEFIILEVSHLFNLDREVQDQELGYQMNQDEFDRLTDALAKLNELYVYQDGSKAAITKTKLNELLTPGKSCVMVLTDPASGITLGPAREGKGFRCSSLRPIEDTGVFHDKAARTHRSKMFGGSSSLLKQGLWSITDVARWLAPQKLSEALSTRPPGRCWTCLSAD</sequence>
<dbReference type="OMA" id="DLRPCIV"/>
<dbReference type="GeneID" id="19275493"/>
<dbReference type="InParanoid" id="W3WX13"/>
<organism evidence="1 2">
    <name type="scientific">Pestalotiopsis fici (strain W106-1 / CGMCC3.15140)</name>
    <dbReference type="NCBI Taxonomy" id="1229662"/>
    <lineage>
        <taxon>Eukaryota</taxon>
        <taxon>Fungi</taxon>
        <taxon>Dikarya</taxon>
        <taxon>Ascomycota</taxon>
        <taxon>Pezizomycotina</taxon>
        <taxon>Sordariomycetes</taxon>
        <taxon>Xylariomycetidae</taxon>
        <taxon>Amphisphaeriales</taxon>
        <taxon>Sporocadaceae</taxon>
        <taxon>Pestalotiopsis</taxon>
    </lineage>
</organism>
<dbReference type="Proteomes" id="UP000030651">
    <property type="component" value="Unassembled WGS sequence"/>
</dbReference>
<reference evidence="2" key="1">
    <citation type="journal article" date="2015" name="BMC Genomics">
        <title>Genomic and transcriptomic analysis of the endophytic fungus Pestalotiopsis fici reveals its lifestyle and high potential for synthesis of natural products.</title>
        <authorList>
            <person name="Wang X."/>
            <person name="Zhang X."/>
            <person name="Liu L."/>
            <person name="Xiang M."/>
            <person name="Wang W."/>
            <person name="Sun X."/>
            <person name="Che Y."/>
            <person name="Guo L."/>
            <person name="Liu G."/>
            <person name="Guo L."/>
            <person name="Wang C."/>
            <person name="Yin W.B."/>
            <person name="Stadler M."/>
            <person name="Zhang X."/>
            <person name="Liu X."/>
        </authorList>
    </citation>
    <scope>NUCLEOTIDE SEQUENCE [LARGE SCALE GENOMIC DNA]</scope>
    <source>
        <strain evidence="2">W106-1 / CGMCC3.15140</strain>
    </source>
</reference>
<evidence type="ECO:0000313" key="2">
    <source>
        <dbReference type="Proteomes" id="UP000030651"/>
    </source>
</evidence>
<dbReference type="EMBL" id="KI912115">
    <property type="protein sequence ID" value="ETS78418.1"/>
    <property type="molecule type" value="Genomic_DNA"/>
</dbReference>
<dbReference type="AlphaFoldDB" id="W3WX13"/>
<protein>
    <submittedName>
        <fullName evidence="1">Uncharacterized protein</fullName>
    </submittedName>
</protein>
<dbReference type="Gene3D" id="3.20.20.190">
    <property type="entry name" value="Phosphatidylinositol (PI) phosphodiesterase"/>
    <property type="match status" value="1"/>
</dbReference>
<proteinExistence type="predicted"/>
<evidence type="ECO:0000313" key="1">
    <source>
        <dbReference type="EMBL" id="ETS78418.1"/>
    </source>
</evidence>
<dbReference type="RefSeq" id="XP_007837252.1">
    <property type="nucleotide sequence ID" value="XM_007839061.1"/>
</dbReference>
<dbReference type="HOGENOM" id="CLU_950302_0_0_1"/>
<keyword evidence="2" id="KW-1185">Reference proteome</keyword>
<dbReference type="OrthoDB" id="1046782at2759"/>
<dbReference type="InterPro" id="IPR017946">
    <property type="entry name" value="PLC-like_Pdiesterase_TIM-brl"/>
</dbReference>
<accession>W3WX13</accession>
<dbReference type="GO" id="GO:0006629">
    <property type="term" value="P:lipid metabolic process"/>
    <property type="evidence" value="ECO:0007669"/>
    <property type="project" value="InterPro"/>
</dbReference>
<name>W3WX13_PESFW</name>